<sequence>MSEYSPPESAALDAAIISLEGEREERRRKILRQARILAAIVAASALALLVVAGIAAALMALTAGVILAVYLANRAQKAWELSVRTQVLHPICDAMGDMQYLPVPPVGNNLIAPFEALSLIGSSNQQILEHYFPGAITIDASSACTRTSAIAARARRHRCFTGFC</sequence>
<reference evidence="3" key="1">
    <citation type="submission" date="2017-11" db="EMBL/GenBank/DDBJ databases">
        <title>The draft genome sequence of Chromatocurvus sp. F02.</title>
        <authorList>
            <person name="Du Z.-J."/>
            <person name="Chang Y.-Q."/>
        </authorList>
    </citation>
    <scope>NUCLEOTIDE SEQUENCE [LARGE SCALE GENOMIC DNA]</scope>
    <source>
        <strain evidence="3">F02</strain>
    </source>
</reference>
<evidence type="ECO:0000313" key="3">
    <source>
        <dbReference type="Proteomes" id="UP000234845"/>
    </source>
</evidence>
<evidence type="ECO:0000256" key="1">
    <source>
        <dbReference type="SAM" id="Phobius"/>
    </source>
</evidence>
<dbReference type="AlphaFoldDB" id="A0A2N5Y537"/>
<accession>A0A2N5Y537</accession>
<name>A0A2N5Y537_9GAMM</name>
<keyword evidence="1" id="KW-0472">Membrane</keyword>
<keyword evidence="1" id="KW-0812">Transmembrane</keyword>
<comment type="caution">
    <text evidence="2">The sequence shown here is derived from an EMBL/GenBank/DDBJ whole genome shotgun (WGS) entry which is preliminary data.</text>
</comment>
<evidence type="ECO:0000313" key="2">
    <source>
        <dbReference type="EMBL" id="PLW83482.1"/>
    </source>
</evidence>
<gene>
    <name evidence="2" type="ORF">CWI75_03760</name>
</gene>
<keyword evidence="3" id="KW-1185">Reference proteome</keyword>
<protein>
    <submittedName>
        <fullName evidence="2">Uncharacterized protein</fullName>
    </submittedName>
</protein>
<dbReference type="RefSeq" id="WP_101520164.1">
    <property type="nucleotide sequence ID" value="NZ_PKLZ01000002.1"/>
</dbReference>
<organism evidence="2 3">
    <name type="scientific">Kineobactrum sediminis</name>
    <dbReference type="NCBI Taxonomy" id="1905677"/>
    <lineage>
        <taxon>Bacteria</taxon>
        <taxon>Pseudomonadati</taxon>
        <taxon>Pseudomonadota</taxon>
        <taxon>Gammaproteobacteria</taxon>
        <taxon>Cellvibrionales</taxon>
        <taxon>Halieaceae</taxon>
        <taxon>Kineobactrum</taxon>
    </lineage>
</organism>
<keyword evidence="1" id="KW-1133">Transmembrane helix</keyword>
<dbReference type="EMBL" id="PKLZ01000002">
    <property type="protein sequence ID" value="PLW83482.1"/>
    <property type="molecule type" value="Genomic_DNA"/>
</dbReference>
<feature type="transmembrane region" description="Helical" evidence="1">
    <location>
        <begin position="36"/>
        <end position="69"/>
    </location>
</feature>
<dbReference type="Proteomes" id="UP000234845">
    <property type="component" value="Unassembled WGS sequence"/>
</dbReference>
<proteinExistence type="predicted"/>